<keyword evidence="8" id="KW-1185">Reference proteome</keyword>
<comment type="caution">
    <text evidence="7">The sequence shown here is derived from an EMBL/GenBank/DDBJ whole genome shotgun (WGS) entry which is preliminary data.</text>
</comment>
<evidence type="ECO:0000256" key="2">
    <source>
        <dbReference type="ARBA" id="ARBA00022692"/>
    </source>
</evidence>
<feature type="transmembrane region" description="Helical" evidence="5">
    <location>
        <begin position="240"/>
        <end position="258"/>
    </location>
</feature>
<feature type="domain" description="EamA" evidence="6">
    <location>
        <begin position="152"/>
        <end position="281"/>
    </location>
</feature>
<keyword evidence="4 5" id="KW-0472">Membrane</keyword>
<organism evidence="7 8">
    <name type="scientific">Halarcobacter ebronensis</name>
    <dbReference type="NCBI Taxonomy" id="1462615"/>
    <lineage>
        <taxon>Bacteria</taxon>
        <taxon>Pseudomonadati</taxon>
        <taxon>Campylobacterota</taxon>
        <taxon>Epsilonproteobacteria</taxon>
        <taxon>Campylobacterales</taxon>
        <taxon>Arcobacteraceae</taxon>
        <taxon>Halarcobacter</taxon>
    </lineage>
</organism>
<evidence type="ECO:0000259" key="6">
    <source>
        <dbReference type="Pfam" id="PF00892"/>
    </source>
</evidence>
<keyword evidence="3 5" id="KW-1133">Transmembrane helix</keyword>
<dbReference type="PANTHER" id="PTHR32322:SF9">
    <property type="entry name" value="AMINO-ACID METABOLITE EFFLUX PUMP-RELATED"/>
    <property type="match status" value="1"/>
</dbReference>
<dbReference type="Pfam" id="PF00892">
    <property type="entry name" value="EamA"/>
    <property type="match status" value="2"/>
</dbReference>
<evidence type="ECO:0000256" key="4">
    <source>
        <dbReference type="ARBA" id="ARBA00023136"/>
    </source>
</evidence>
<feature type="domain" description="EamA" evidence="6">
    <location>
        <begin position="11"/>
        <end position="140"/>
    </location>
</feature>
<dbReference type="OrthoDB" id="321830at2"/>
<dbReference type="AlphaFoldDB" id="A0A4Q1AUI8"/>
<evidence type="ECO:0000313" key="7">
    <source>
        <dbReference type="EMBL" id="RXK08345.1"/>
    </source>
</evidence>
<comment type="subcellular location">
    <subcellularLocation>
        <location evidence="1">Membrane</location>
        <topology evidence="1">Multi-pass membrane protein</topology>
    </subcellularLocation>
</comment>
<evidence type="ECO:0000256" key="5">
    <source>
        <dbReference type="SAM" id="Phobius"/>
    </source>
</evidence>
<reference evidence="7 8" key="1">
    <citation type="submission" date="2017-10" db="EMBL/GenBank/DDBJ databases">
        <title>Genomics of the genus Arcobacter.</title>
        <authorList>
            <person name="Perez-Cataluna A."/>
            <person name="Figueras M.J."/>
        </authorList>
    </citation>
    <scope>NUCLEOTIDE SEQUENCE [LARGE SCALE GENOMIC DNA]</scope>
    <source>
        <strain evidence="7 8">CECT 8441</strain>
    </source>
</reference>
<feature type="transmembrane region" description="Helical" evidence="5">
    <location>
        <begin position="40"/>
        <end position="59"/>
    </location>
</feature>
<gene>
    <name evidence="7" type="ORF">CRV07_00640</name>
</gene>
<feature type="transmembrane region" description="Helical" evidence="5">
    <location>
        <begin position="127"/>
        <end position="143"/>
    </location>
</feature>
<feature type="transmembrane region" description="Helical" evidence="5">
    <location>
        <begin position="264"/>
        <end position="282"/>
    </location>
</feature>
<feature type="transmembrane region" description="Helical" evidence="5">
    <location>
        <begin position="149"/>
        <end position="166"/>
    </location>
</feature>
<feature type="transmembrane region" description="Helical" evidence="5">
    <location>
        <begin position="210"/>
        <end position="228"/>
    </location>
</feature>
<dbReference type="RefSeq" id="WP_129085923.1">
    <property type="nucleotide sequence ID" value="NZ_CP053836.1"/>
</dbReference>
<dbReference type="SUPFAM" id="SSF103481">
    <property type="entry name" value="Multidrug resistance efflux transporter EmrE"/>
    <property type="match status" value="2"/>
</dbReference>
<dbReference type="Proteomes" id="UP000289758">
    <property type="component" value="Unassembled WGS sequence"/>
</dbReference>
<dbReference type="EMBL" id="PDKK01000001">
    <property type="protein sequence ID" value="RXK08345.1"/>
    <property type="molecule type" value="Genomic_DNA"/>
</dbReference>
<proteinExistence type="predicted"/>
<feature type="transmembrane region" description="Helical" evidence="5">
    <location>
        <begin position="97"/>
        <end position="115"/>
    </location>
</feature>
<sequence length="291" mass="33216">MKEKSYNIKLFLLIVITLFFFSTSSLLARAALINNHIDAFSFTFFRLFFGALTLLLIFFIKEKKYPINIKINWLSAFCLFLYAITFSYAYINLDAGIGTLILFAIVQLVIMKIAFLRGEKISKRKSFGIFLAFMGLFYLLFPSEELNLPFYYVLLMIISGFAWAFYTILGKKSINALYNTTDNFVKALLFTTIFYLLFIDSIYFNSYGVLLAFISGGITSSLGYLLWYHILPQIDISTSGIIQLIVPPLAIVLGIFLLDETFTFKLFFSTDIILIGIAIAILNSKNVKRSL</sequence>
<evidence type="ECO:0000256" key="1">
    <source>
        <dbReference type="ARBA" id="ARBA00004141"/>
    </source>
</evidence>
<protein>
    <submittedName>
        <fullName evidence="7">EamA family transporter</fullName>
    </submittedName>
</protein>
<evidence type="ECO:0000256" key="3">
    <source>
        <dbReference type="ARBA" id="ARBA00022989"/>
    </source>
</evidence>
<dbReference type="PANTHER" id="PTHR32322">
    <property type="entry name" value="INNER MEMBRANE TRANSPORTER"/>
    <property type="match status" value="1"/>
</dbReference>
<dbReference type="GO" id="GO:0016020">
    <property type="term" value="C:membrane"/>
    <property type="evidence" value="ECO:0007669"/>
    <property type="project" value="UniProtKB-SubCell"/>
</dbReference>
<dbReference type="InterPro" id="IPR000620">
    <property type="entry name" value="EamA_dom"/>
</dbReference>
<feature type="transmembrane region" description="Helical" evidence="5">
    <location>
        <begin position="71"/>
        <end position="91"/>
    </location>
</feature>
<name>A0A4Q1AUI8_9BACT</name>
<evidence type="ECO:0000313" key="8">
    <source>
        <dbReference type="Proteomes" id="UP000289758"/>
    </source>
</evidence>
<dbReference type="InterPro" id="IPR037185">
    <property type="entry name" value="EmrE-like"/>
</dbReference>
<accession>A0A4Q1AUI8</accession>
<dbReference type="InterPro" id="IPR050638">
    <property type="entry name" value="AA-Vitamin_Transporters"/>
</dbReference>
<keyword evidence="2 5" id="KW-0812">Transmembrane</keyword>
<feature type="transmembrane region" description="Helical" evidence="5">
    <location>
        <begin position="187"/>
        <end position="204"/>
    </location>
</feature>